<proteinExistence type="predicted"/>
<accession>A0ABW4BE84</accession>
<reference evidence="3" key="1">
    <citation type="journal article" date="2019" name="Int. J. Syst. Evol. Microbiol.">
        <title>The Global Catalogue of Microorganisms (GCM) 10K type strain sequencing project: providing services to taxonomists for standard genome sequencing and annotation.</title>
        <authorList>
            <consortium name="The Broad Institute Genomics Platform"/>
            <consortium name="The Broad Institute Genome Sequencing Center for Infectious Disease"/>
            <person name="Wu L."/>
            <person name="Ma J."/>
        </authorList>
    </citation>
    <scope>NUCLEOTIDE SEQUENCE [LARGE SCALE GENOMIC DNA]</scope>
    <source>
        <strain evidence="3">CCM 9110</strain>
    </source>
</reference>
<dbReference type="RefSeq" id="WP_379890382.1">
    <property type="nucleotide sequence ID" value="NZ_JBHTOA010000023.1"/>
</dbReference>
<evidence type="ECO:0000259" key="1">
    <source>
        <dbReference type="Pfam" id="PF19804"/>
    </source>
</evidence>
<evidence type="ECO:0000313" key="3">
    <source>
        <dbReference type="Proteomes" id="UP001597199"/>
    </source>
</evidence>
<organism evidence="2 3">
    <name type="scientific">Lacticaseibacillus suilingensis</name>
    <dbReference type="NCBI Taxonomy" id="2799577"/>
    <lineage>
        <taxon>Bacteria</taxon>
        <taxon>Bacillati</taxon>
        <taxon>Bacillota</taxon>
        <taxon>Bacilli</taxon>
        <taxon>Lactobacillales</taxon>
        <taxon>Lactobacillaceae</taxon>
        <taxon>Lacticaseibacillus</taxon>
    </lineage>
</organism>
<dbReference type="EMBL" id="JBHTOA010000023">
    <property type="protein sequence ID" value="MFD1398796.1"/>
    <property type="molecule type" value="Genomic_DNA"/>
</dbReference>
<sequence>MTRQSKSAAKPQAKQPAKLDLAQIQKGNYQSLKGQWTQIANATNFHNGTQTGYQAGGHAKMAVTKATLTAAEVKLAGGKLVDANGEHPLSFKSTGQALTALLQDSANVAINWAVTFYPKGSTSEFKSITGDATNQQNIVVVWTSNNDTSWVFAEGVSAAQLKAMQGLNIDALAQNDLSSLAGTWKNPTDGRTMTVTTKTTTAPASMNLSVATGVELTTKDSDGYAEVITSGPVTTGYIMGSIGSFNPNVMSSMAPLAIVPKGVQMAVADDSDATRDRLTPGGGQSGYQTDAYYKVD</sequence>
<dbReference type="InterPro" id="IPR046254">
    <property type="entry name" value="DUF6287"/>
</dbReference>
<protein>
    <submittedName>
        <fullName evidence="2">DUF6287 domain-containing protein</fullName>
    </submittedName>
</protein>
<keyword evidence="3" id="KW-1185">Reference proteome</keyword>
<gene>
    <name evidence="2" type="ORF">ACFQ41_05695</name>
</gene>
<feature type="domain" description="DUF6287" evidence="1">
    <location>
        <begin position="165"/>
        <end position="196"/>
    </location>
</feature>
<name>A0ABW4BE84_9LACO</name>
<evidence type="ECO:0000313" key="2">
    <source>
        <dbReference type="EMBL" id="MFD1398796.1"/>
    </source>
</evidence>
<comment type="caution">
    <text evidence="2">The sequence shown here is derived from an EMBL/GenBank/DDBJ whole genome shotgun (WGS) entry which is preliminary data.</text>
</comment>
<dbReference type="Pfam" id="PF19804">
    <property type="entry name" value="DUF6287"/>
    <property type="match status" value="1"/>
</dbReference>
<dbReference type="Proteomes" id="UP001597199">
    <property type="component" value="Unassembled WGS sequence"/>
</dbReference>